<feature type="region of interest" description="Disordered" evidence="1">
    <location>
        <begin position="1"/>
        <end position="31"/>
    </location>
</feature>
<dbReference type="EMBL" id="HG994369">
    <property type="protein sequence ID" value="CAF1938702.1"/>
    <property type="molecule type" value="Genomic_DNA"/>
</dbReference>
<dbReference type="AlphaFoldDB" id="A0A816LIK6"/>
<accession>A0A816LIK6</accession>
<protein>
    <submittedName>
        <fullName evidence="2">(rape) hypothetical protein</fullName>
    </submittedName>
</protein>
<evidence type="ECO:0000313" key="2">
    <source>
        <dbReference type="EMBL" id="CAF1938702.1"/>
    </source>
</evidence>
<gene>
    <name evidence="2" type="ORF">DARMORV10_C05P61890.1</name>
</gene>
<organism evidence="2">
    <name type="scientific">Brassica napus</name>
    <name type="common">Rape</name>
    <dbReference type="NCBI Taxonomy" id="3708"/>
    <lineage>
        <taxon>Eukaryota</taxon>
        <taxon>Viridiplantae</taxon>
        <taxon>Streptophyta</taxon>
        <taxon>Embryophyta</taxon>
        <taxon>Tracheophyta</taxon>
        <taxon>Spermatophyta</taxon>
        <taxon>Magnoliopsida</taxon>
        <taxon>eudicotyledons</taxon>
        <taxon>Gunneridae</taxon>
        <taxon>Pentapetalae</taxon>
        <taxon>rosids</taxon>
        <taxon>malvids</taxon>
        <taxon>Brassicales</taxon>
        <taxon>Brassicaceae</taxon>
        <taxon>Brassiceae</taxon>
        <taxon>Brassica</taxon>
    </lineage>
</organism>
<name>A0A816LIK6_BRANA</name>
<dbReference type="Proteomes" id="UP001295469">
    <property type="component" value="Chromosome C05"/>
</dbReference>
<evidence type="ECO:0000256" key="1">
    <source>
        <dbReference type="SAM" id="MobiDB-lite"/>
    </source>
</evidence>
<feature type="compositionally biased region" description="Polar residues" evidence="1">
    <location>
        <begin position="8"/>
        <end position="31"/>
    </location>
</feature>
<sequence>MRYLETPVATSMTHSLTSQRSSPSHHQSLGRSQILGPQNYYLIFFGV</sequence>
<reference evidence="2" key="1">
    <citation type="submission" date="2021-01" db="EMBL/GenBank/DDBJ databases">
        <authorList>
            <consortium name="Genoscope - CEA"/>
            <person name="William W."/>
        </authorList>
    </citation>
    <scope>NUCLEOTIDE SEQUENCE</scope>
</reference>
<proteinExistence type="predicted"/>